<keyword evidence="3" id="KW-1185">Reference proteome</keyword>
<sequence length="98" mass="11178">MTNETKTDRQRRLARERQRAKRERDALRRAALGGRRFNMDMYQGTADALDLICAAGGFAEPAEAVTLLLHNVAEIAERDASRFAELIQKRNHPGRTKR</sequence>
<dbReference type="GeneID" id="23680558"/>
<organism evidence="2 3">
    <name type="scientific">Pseudomonas phage vB_PaeS_PAO1_Ab30</name>
    <dbReference type="NCBI Taxonomy" id="1548918"/>
    <lineage>
        <taxon>Viruses</taxon>
        <taxon>Duplodnaviria</taxon>
        <taxon>Heunggongvirae</taxon>
        <taxon>Uroviricota</taxon>
        <taxon>Caudoviricetes</taxon>
        <taxon>Casadabanvirus</taxon>
        <taxon>Casadabanvirus Ab30</taxon>
    </lineage>
</organism>
<evidence type="ECO:0000313" key="2">
    <source>
        <dbReference type="EMBL" id="CEF89947.1"/>
    </source>
</evidence>
<dbReference type="Proteomes" id="UP000030217">
    <property type="component" value="Genome"/>
</dbReference>
<dbReference type="KEGG" id="vg:23680558"/>
<evidence type="ECO:0000313" key="3">
    <source>
        <dbReference type="Proteomes" id="UP000030217"/>
    </source>
</evidence>
<gene>
    <name evidence="2" type="primary">ORF19</name>
</gene>
<feature type="region of interest" description="Disordered" evidence="1">
    <location>
        <begin position="1"/>
        <end position="25"/>
    </location>
</feature>
<dbReference type="OrthoDB" id="23262at10239"/>
<proteinExistence type="predicted"/>
<evidence type="ECO:0000256" key="1">
    <source>
        <dbReference type="SAM" id="MobiDB-lite"/>
    </source>
</evidence>
<name>A0A0A1IX71_9CAUD</name>
<protein>
    <submittedName>
        <fullName evidence="2">Uncharacterized protein</fullName>
    </submittedName>
</protein>
<dbReference type="EMBL" id="LN610590">
    <property type="protein sequence ID" value="CEF89947.1"/>
    <property type="molecule type" value="Genomic_DNA"/>
</dbReference>
<reference evidence="2 3" key="1">
    <citation type="journal article" date="2015" name="PLoS ONE">
        <title>Investigation of a Large Collection of Pseudomonas aeruginosa Bacteriophages Collected from a Single Environmental Source in Abidjan, Cote d'Ivoire.</title>
        <authorList>
            <person name="Essoh C."/>
            <person name="Latino L."/>
            <person name="Midoux C."/>
            <person name="Blouin Y."/>
            <person name="Loukou G."/>
            <person name="Nguetta S.P."/>
            <person name="Lathro S."/>
            <person name="Cablanmian A."/>
            <person name="Kouassi A.K."/>
            <person name="Vergnaud G."/>
            <person name="Pourcel C."/>
        </authorList>
    </citation>
    <scope>NUCLEOTIDE SEQUENCE [LARGE SCALE GENOMIC DNA]</scope>
    <source>
        <strain evidence="2">Ab30</strain>
    </source>
</reference>
<accession>A0A0A1IX71</accession>
<dbReference type="RefSeq" id="YP_009125658.1">
    <property type="nucleotide sequence ID" value="NC_026601.1"/>
</dbReference>